<sequence>MGQVCQPQYGQPAIGFPQQEASVPAEHLAHHAEPRQVYLAVVSDCFTKQVVGYAMADHIRTELVMQAMMMAHKRKAFIPGITIFHSDRGCQYTSTELKVAAKVYGLRLSLGRTGTYYDNAWAESWNGTLKNERVNRTEYPTRKHAQIDITQYIELRCNQIRLHSALGYRTPNEAETEWHQQNTAA</sequence>
<feature type="domain" description="Integrase catalytic" evidence="1">
    <location>
        <begin position="8"/>
        <end position="179"/>
    </location>
</feature>
<accession>A0A3G9A1E4</accession>
<dbReference type="GO" id="GO:0015074">
    <property type="term" value="P:DNA integration"/>
    <property type="evidence" value="ECO:0007669"/>
    <property type="project" value="InterPro"/>
</dbReference>
<dbReference type="SUPFAM" id="SSF53098">
    <property type="entry name" value="Ribonuclease H-like"/>
    <property type="match status" value="1"/>
</dbReference>
<name>A0A3G9A1E4_9ACTN</name>
<reference evidence="2 3" key="1">
    <citation type="submission" date="2018-11" db="EMBL/GenBank/DDBJ databases">
        <authorList>
            <person name="Da X."/>
        </authorList>
    </citation>
    <scope>NUCLEOTIDE SEQUENCE [LARGE SCALE GENOMIC DNA]</scope>
    <source>
        <strain evidence="2 3">S14-144</strain>
    </source>
</reference>
<dbReference type="EMBL" id="CP034170">
    <property type="protein sequence ID" value="AZI59601.1"/>
    <property type="molecule type" value="Genomic_DNA"/>
</dbReference>
<dbReference type="PANTHER" id="PTHR46889:SF4">
    <property type="entry name" value="TRANSPOSASE INSO FOR INSERTION SEQUENCE ELEMENT IS911B-RELATED"/>
    <property type="match status" value="1"/>
</dbReference>
<protein>
    <recommendedName>
        <fullName evidence="1">Integrase catalytic domain-containing protein</fullName>
    </recommendedName>
</protein>
<organism evidence="2 3">
    <name type="scientific">Nakamurella antarctica</name>
    <dbReference type="NCBI Taxonomy" id="1902245"/>
    <lineage>
        <taxon>Bacteria</taxon>
        <taxon>Bacillati</taxon>
        <taxon>Actinomycetota</taxon>
        <taxon>Actinomycetes</taxon>
        <taxon>Nakamurellales</taxon>
        <taxon>Nakamurellaceae</taxon>
        <taxon>Nakamurella</taxon>
    </lineage>
</organism>
<dbReference type="InterPro" id="IPR012337">
    <property type="entry name" value="RNaseH-like_sf"/>
</dbReference>
<dbReference type="GO" id="GO:0003676">
    <property type="term" value="F:nucleic acid binding"/>
    <property type="evidence" value="ECO:0007669"/>
    <property type="project" value="InterPro"/>
</dbReference>
<dbReference type="Proteomes" id="UP000268084">
    <property type="component" value="Chromosome"/>
</dbReference>
<dbReference type="InterPro" id="IPR001584">
    <property type="entry name" value="Integrase_cat-core"/>
</dbReference>
<dbReference type="InterPro" id="IPR036397">
    <property type="entry name" value="RNaseH_sf"/>
</dbReference>
<reference evidence="2 3" key="2">
    <citation type="submission" date="2018-12" db="EMBL/GenBank/DDBJ databases">
        <title>Nakamurella antarcticus sp. nov., isolated from Antarctica South Shetland Islands soil.</title>
        <authorList>
            <person name="Peng F."/>
        </authorList>
    </citation>
    <scope>NUCLEOTIDE SEQUENCE [LARGE SCALE GENOMIC DNA]</scope>
    <source>
        <strain evidence="2 3">S14-144</strain>
    </source>
</reference>
<keyword evidence="3" id="KW-1185">Reference proteome</keyword>
<evidence type="ECO:0000313" key="3">
    <source>
        <dbReference type="Proteomes" id="UP000268084"/>
    </source>
</evidence>
<dbReference type="OrthoDB" id="3254719at2"/>
<dbReference type="PROSITE" id="PS50994">
    <property type="entry name" value="INTEGRASE"/>
    <property type="match status" value="1"/>
</dbReference>
<dbReference type="AlphaFoldDB" id="A0A3G9A1E4"/>
<evidence type="ECO:0000313" key="2">
    <source>
        <dbReference type="EMBL" id="AZI59601.1"/>
    </source>
</evidence>
<dbReference type="Pfam" id="PF00665">
    <property type="entry name" value="rve"/>
    <property type="match status" value="1"/>
</dbReference>
<gene>
    <name evidence="2" type="ORF">EH165_12395</name>
</gene>
<evidence type="ECO:0000259" key="1">
    <source>
        <dbReference type="PROSITE" id="PS50994"/>
    </source>
</evidence>
<dbReference type="Gene3D" id="3.30.420.10">
    <property type="entry name" value="Ribonuclease H-like superfamily/Ribonuclease H"/>
    <property type="match status" value="1"/>
</dbReference>
<dbReference type="PANTHER" id="PTHR46889">
    <property type="entry name" value="TRANSPOSASE INSF FOR INSERTION SEQUENCE IS3B-RELATED"/>
    <property type="match status" value="1"/>
</dbReference>
<proteinExistence type="predicted"/>
<dbReference type="KEGG" id="nak:EH165_12395"/>
<dbReference type="InterPro" id="IPR050900">
    <property type="entry name" value="Transposase_IS3/IS150/IS904"/>
</dbReference>